<sequence>MRIGILDIDTKKEKMGHGKHEKFPNLACGKIFGYHMERGDEIVYPWKGERVDKLYISTIFSWSRQALERQMPYFQSRADEVVVGGTGADWRSKLPPEMENIGHQWTYDLYDIDYGIGFTIRGCHVGCSFCVVPRKEGLREYRVATVGELVNPRSNHLVLLNNNSLADIGFFEDVEEIRERGLTVNWNQANDITLVTDRHAEALASVKYYNFAKTSRMLHFSWDQMIKRKIDPATGQRVEYDMSKTVPEQIARLKAHGIPPHHLTFYMLIGFDTTLEEDMHRFRTLRELGCEVYAMQFRDLNGKNGVDGKGNPQHPHVRHFRKWINGWGYKACAFEEFRPYLDEIDRQEKEGRERAAQTALDLFAV</sequence>
<keyword evidence="2" id="KW-1185">Reference proteome</keyword>
<name>A0A316D3Y7_9BACL</name>
<gene>
    <name evidence="1" type="ORF">C7459_1273</name>
</gene>
<protein>
    <recommendedName>
        <fullName evidence="3">Radical SAM protein</fullName>
    </recommendedName>
</protein>
<accession>A0A316D3Y7</accession>
<reference evidence="1 2" key="1">
    <citation type="submission" date="2018-05" db="EMBL/GenBank/DDBJ databases">
        <title>Genomic Encyclopedia of Type Strains, Phase IV (KMG-IV): sequencing the most valuable type-strain genomes for metagenomic binning, comparative biology and taxonomic classification.</title>
        <authorList>
            <person name="Goeker M."/>
        </authorList>
    </citation>
    <scope>NUCLEOTIDE SEQUENCE [LARGE SCALE GENOMIC DNA]</scope>
    <source>
        <strain evidence="1 2">DSM 18773</strain>
    </source>
</reference>
<evidence type="ECO:0008006" key="3">
    <source>
        <dbReference type="Google" id="ProtNLM"/>
    </source>
</evidence>
<dbReference type="AlphaFoldDB" id="A0A316D3Y7"/>
<dbReference type="InterPro" id="IPR058240">
    <property type="entry name" value="rSAM_sf"/>
</dbReference>
<organism evidence="1 2">
    <name type="scientific">Tumebacillus permanentifrigoris</name>
    <dbReference type="NCBI Taxonomy" id="378543"/>
    <lineage>
        <taxon>Bacteria</taxon>
        <taxon>Bacillati</taxon>
        <taxon>Bacillota</taxon>
        <taxon>Bacilli</taxon>
        <taxon>Bacillales</taxon>
        <taxon>Alicyclobacillaceae</taxon>
        <taxon>Tumebacillus</taxon>
    </lineage>
</organism>
<proteinExistence type="predicted"/>
<dbReference type="Proteomes" id="UP000245634">
    <property type="component" value="Unassembled WGS sequence"/>
</dbReference>
<dbReference type="SUPFAM" id="SSF102114">
    <property type="entry name" value="Radical SAM enzymes"/>
    <property type="match status" value="1"/>
</dbReference>
<evidence type="ECO:0000313" key="1">
    <source>
        <dbReference type="EMBL" id="PWK05071.1"/>
    </source>
</evidence>
<dbReference type="EMBL" id="QGGL01000027">
    <property type="protein sequence ID" value="PWK05071.1"/>
    <property type="molecule type" value="Genomic_DNA"/>
</dbReference>
<evidence type="ECO:0000313" key="2">
    <source>
        <dbReference type="Proteomes" id="UP000245634"/>
    </source>
</evidence>
<dbReference type="OrthoDB" id="9801659at2"/>
<comment type="caution">
    <text evidence="1">The sequence shown here is derived from an EMBL/GenBank/DDBJ whole genome shotgun (WGS) entry which is preliminary data.</text>
</comment>
<dbReference type="RefSeq" id="WP_109691276.1">
    <property type="nucleotide sequence ID" value="NZ_QGGL01000027.1"/>
</dbReference>